<accession>A0ABX2E4N7</accession>
<evidence type="ECO:0008006" key="3">
    <source>
        <dbReference type="Google" id="ProtNLM"/>
    </source>
</evidence>
<evidence type="ECO:0000313" key="2">
    <source>
        <dbReference type="Proteomes" id="UP000805085"/>
    </source>
</evidence>
<sequence length="121" mass="14154">MRESLTYDFCQMSIFDKYVIVVVNEGVDLRLKQHDILAKIAESHFQNQPFVYISNRINSYSVDPKIYFETVKIKNLQGLAIVSNNAKVIGNAQIEKLFFEKDFKIFRNIEDAIVWAEEMVK</sequence>
<organism evidence="1 2">
    <name type="scientific">Winogradskyella litoriviva</name>
    <dbReference type="NCBI Taxonomy" id="1220182"/>
    <lineage>
        <taxon>Bacteria</taxon>
        <taxon>Pseudomonadati</taxon>
        <taxon>Bacteroidota</taxon>
        <taxon>Flavobacteriia</taxon>
        <taxon>Flavobacteriales</taxon>
        <taxon>Flavobacteriaceae</taxon>
        <taxon>Winogradskyella</taxon>
    </lineage>
</organism>
<name>A0ABX2E4N7_9FLAO</name>
<evidence type="ECO:0000313" key="1">
    <source>
        <dbReference type="EMBL" id="NRD23431.1"/>
    </source>
</evidence>
<keyword evidence="2" id="KW-1185">Reference proteome</keyword>
<comment type="caution">
    <text evidence="1">The sequence shown here is derived from an EMBL/GenBank/DDBJ whole genome shotgun (WGS) entry which is preliminary data.</text>
</comment>
<protein>
    <recommendedName>
        <fullName evidence="3">STAS/SEC14 domain-containing protein</fullName>
    </recommendedName>
</protein>
<dbReference type="Proteomes" id="UP000805085">
    <property type="component" value="Unassembled WGS sequence"/>
</dbReference>
<gene>
    <name evidence="1" type="ORF">HNV10_09275</name>
</gene>
<proteinExistence type="predicted"/>
<reference evidence="1 2" key="1">
    <citation type="journal article" date="2015" name="Int. J. Syst. Evol. Microbiol.">
        <title>Winogradskyella litoriviva sp. nov., isolated from coastal seawater.</title>
        <authorList>
            <person name="Nedashkovskaya O.I."/>
            <person name="Kukhlevskiy A.D."/>
            <person name="Zhukova N.V."/>
            <person name="Kim S.J."/>
            <person name="Rhee S.K."/>
            <person name="Mikhailov V.V."/>
        </authorList>
    </citation>
    <scope>NUCLEOTIDE SEQUENCE [LARGE SCALE GENOMIC DNA]</scope>
    <source>
        <strain evidence="1 2">KMM6491</strain>
    </source>
</reference>
<dbReference type="EMBL" id="JABRWQ010000004">
    <property type="protein sequence ID" value="NRD23431.1"/>
    <property type="molecule type" value="Genomic_DNA"/>
</dbReference>
<dbReference type="RefSeq" id="WP_173301076.1">
    <property type="nucleotide sequence ID" value="NZ_JABRWQ010000004.1"/>
</dbReference>